<dbReference type="GO" id="GO:0006357">
    <property type="term" value="P:regulation of transcription by RNA polymerase II"/>
    <property type="evidence" value="ECO:0007669"/>
    <property type="project" value="InterPro"/>
</dbReference>
<accession>A0A1Y2AUX0</accession>
<organism evidence="10 11">
    <name type="scientific">Naematelia encephala</name>
    <dbReference type="NCBI Taxonomy" id="71784"/>
    <lineage>
        <taxon>Eukaryota</taxon>
        <taxon>Fungi</taxon>
        <taxon>Dikarya</taxon>
        <taxon>Basidiomycota</taxon>
        <taxon>Agaricomycotina</taxon>
        <taxon>Tremellomycetes</taxon>
        <taxon>Tremellales</taxon>
        <taxon>Naemateliaceae</taxon>
        <taxon>Naematelia</taxon>
    </lineage>
</organism>
<dbReference type="Proteomes" id="UP000193986">
    <property type="component" value="Unassembled WGS sequence"/>
</dbReference>
<evidence type="ECO:0000313" key="10">
    <source>
        <dbReference type="EMBL" id="ORY26244.1"/>
    </source>
</evidence>
<keyword evidence="5 9" id="KW-0010">Activator</keyword>
<keyword evidence="11" id="KW-1185">Reference proteome</keyword>
<comment type="subcellular location">
    <subcellularLocation>
        <location evidence="1 9">Nucleus</location>
    </subcellularLocation>
</comment>
<dbReference type="AlphaFoldDB" id="A0A1Y2AUX0"/>
<dbReference type="STRING" id="71784.A0A1Y2AUX0"/>
<sequence>MDERCQPDFLRRVQLGEVVVLHDYQVDQRMTVADIGCAEIVNAAYRRGVPAKKFVKLLSKLENESNPVDVADQLASSLLDQLLQPPGTPAIVLSYLSQSLSDSTGPAILPAQTFLVHLLFRLALPPPPSTSALAAIASLLLACPSSLFSPLSGELHCPASLVPDVGSSTSTSPTPTLGLVLPLLRLCSTSAPAPIVSLTARILGLVQPYPAPPLDVGLEAGGLLQTLPEMVSTPLRDSLGGLMADLAISQDTTGMGLSLDGMTGMENVIPNQGDITMHGGDENAQTVTLPPLGTDISSLPLPQSLAFLLNYLRRSSRWTDNADSSGDQVLLRLAPHLAPDPTTFLAQLLEASIVAFSGQADGDSPGGIEKWLFISEGLPSLLQSWKGHGDLGYPYPDTLATSLKSVFERQSGRLAENNTWMAQRYDALVSAVDSEDETGGYVAPDGWSLCSLEVTLLLRLIELDLLSRQDARSVLPGVTIPSSSSGESLSNRVAVASPSHLPPLAHLIIYSPGAARSFASEVSETIQSLTTNPPPDNLFSNLSASPSLIACLAAASPPAVLLGLLEKNLLDRPDDVNLRADDPQGTMTRFGEGVMLVEAAVHTFDLPLPRLLVEGRRALSLGDWEQTQRGLLNGWIKALFGSDGIDDQILSATSLQDFYRLAPSLIQQAIAARAAGQIDIDTLYSGLSYFSQDLLSWSLGGIVAWLCEETVRNGPVSGLHLQVLQRLVLGDAFPEALLRVAGGAIAGLLAPSSGLHEVFAASGIDVAAVRLKLEAIGVDVNQAPPLSFAQRIANLRVTLQTVRQPELSQSSWTDALLPAFNSCLVSIGDLEALQLVLSEILFPSSINNESGDPLGRLFAILTVLGLGRAHSPLLSVLLDVTIPNVFEYNSPLAIAQPQSQPYAALGLAKLIKHSLLMATSLQIDTGGLVHAFADDLEYQSSRPVRDMLDRQRGKKAKRARRGVAREIGQAQKAVLEMVVHALGADEELRGTWPVFERFT</sequence>
<evidence type="ECO:0000256" key="2">
    <source>
        <dbReference type="ARBA" id="ARBA00008782"/>
    </source>
</evidence>
<evidence type="ECO:0000256" key="6">
    <source>
        <dbReference type="ARBA" id="ARBA00023163"/>
    </source>
</evidence>
<dbReference type="PANTHER" id="PTHR35784:SF1">
    <property type="entry name" value="MEDIATOR OF RNA POLYMERASE II TRANSCRIPTION SUBUNIT 5"/>
    <property type="match status" value="1"/>
</dbReference>
<dbReference type="Pfam" id="PF08689">
    <property type="entry name" value="Med5"/>
    <property type="match status" value="1"/>
</dbReference>
<comment type="caution">
    <text evidence="10">The sequence shown here is derived from an EMBL/GenBank/DDBJ whole genome shotgun (WGS) entry which is preliminary data.</text>
</comment>
<evidence type="ECO:0000256" key="3">
    <source>
        <dbReference type="ARBA" id="ARBA00020628"/>
    </source>
</evidence>
<dbReference type="PANTHER" id="PTHR35784">
    <property type="entry name" value="MEDIATOR OF RNA POLYMERASE II TRANSCRIPTION SUBUNIT 5"/>
    <property type="match status" value="1"/>
</dbReference>
<evidence type="ECO:0000256" key="4">
    <source>
        <dbReference type="ARBA" id="ARBA00023015"/>
    </source>
</evidence>
<proteinExistence type="inferred from homology"/>
<gene>
    <name evidence="9" type="primary">MED5</name>
    <name evidence="10" type="ORF">BCR39DRAFT_589762</name>
</gene>
<keyword evidence="4 9" id="KW-0805">Transcription regulation</keyword>
<dbReference type="GO" id="GO:0003712">
    <property type="term" value="F:transcription coregulator activity"/>
    <property type="evidence" value="ECO:0007669"/>
    <property type="project" value="InterPro"/>
</dbReference>
<keyword evidence="6 9" id="KW-0804">Transcription</keyword>
<dbReference type="InParanoid" id="A0A1Y2AUX0"/>
<name>A0A1Y2AUX0_9TREE</name>
<dbReference type="InterPro" id="IPR014801">
    <property type="entry name" value="Mediator_Med5_fun"/>
</dbReference>
<evidence type="ECO:0000256" key="1">
    <source>
        <dbReference type="ARBA" id="ARBA00004123"/>
    </source>
</evidence>
<evidence type="ECO:0000256" key="7">
    <source>
        <dbReference type="ARBA" id="ARBA00023242"/>
    </source>
</evidence>
<dbReference type="OrthoDB" id="5549158at2759"/>
<evidence type="ECO:0000313" key="11">
    <source>
        <dbReference type="Proteomes" id="UP000193986"/>
    </source>
</evidence>
<keyword evidence="7 9" id="KW-0539">Nucleus</keyword>
<reference evidence="10 11" key="1">
    <citation type="submission" date="2016-07" db="EMBL/GenBank/DDBJ databases">
        <title>Pervasive Adenine N6-methylation of Active Genes in Fungi.</title>
        <authorList>
            <consortium name="DOE Joint Genome Institute"/>
            <person name="Mondo S.J."/>
            <person name="Dannebaum R.O."/>
            <person name="Kuo R.C."/>
            <person name="Labutti K."/>
            <person name="Haridas S."/>
            <person name="Kuo A."/>
            <person name="Salamov A."/>
            <person name="Ahrendt S.R."/>
            <person name="Lipzen A."/>
            <person name="Sullivan W."/>
            <person name="Andreopoulos W.B."/>
            <person name="Clum A."/>
            <person name="Lindquist E."/>
            <person name="Daum C."/>
            <person name="Ramamoorthy G.K."/>
            <person name="Gryganskyi A."/>
            <person name="Culley D."/>
            <person name="Magnuson J.K."/>
            <person name="James T.Y."/>
            <person name="O'Malley M.A."/>
            <person name="Stajich J.E."/>
            <person name="Spatafora J.W."/>
            <person name="Visel A."/>
            <person name="Grigoriev I.V."/>
        </authorList>
    </citation>
    <scope>NUCLEOTIDE SEQUENCE [LARGE SCALE GENOMIC DNA]</scope>
    <source>
        <strain evidence="10 11">68-887.2</strain>
    </source>
</reference>
<evidence type="ECO:0000256" key="9">
    <source>
        <dbReference type="RuleBase" id="RU364142"/>
    </source>
</evidence>
<comment type="function">
    <text evidence="9">Component of the Mediator complex, a coactivator involved in the regulated transcription of nearly all RNA polymerase II-dependent genes. Mediator functions as a bridge to convey information from gene-specific regulatory proteins to the basal RNA polymerase II transcription machinery. Mediator is recruited to promoters by direct interactions with regulatory proteins and serves as a scaffold for the assembly of a functional preinitiation complex with RNA polymerase II and the general transcription factors.</text>
</comment>
<dbReference type="EMBL" id="MCFC01000049">
    <property type="protein sequence ID" value="ORY26244.1"/>
    <property type="molecule type" value="Genomic_DNA"/>
</dbReference>
<evidence type="ECO:0000256" key="5">
    <source>
        <dbReference type="ARBA" id="ARBA00023159"/>
    </source>
</evidence>
<comment type="similarity">
    <text evidence="2 9">Belongs to the Mediator complex subunit 5 family.</text>
</comment>
<evidence type="ECO:0000256" key="8">
    <source>
        <dbReference type="ARBA" id="ARBA00031256"/>
    </source>
</evidence>
<dbReference type="GO" id="GO:0016592">
    <property type="term" value="C:mediator complex"/>
    <property type="evidence" value="ECO:0007669"/>
    <property type="project" value="InterPro"/>
</dbReference>
<protein>
    <recommendedName>
        <fullName evidence="3 9">Mediator of RNA polymerase II transcription subunit 5</fullName>
    </recommendedName>
    <alternativeName>
        <fullName evidence="8 9">Mediator complex subunit 5</fullName>
    </alternativeName>
</protein>
<comment type="subunit">
    <text evidence="9">Component of the Mediator complex.</text>
</comment>